<dbReference type="GO" id="GO:0055085">
    <property type="term" value="P:transmembrane transport"/>
    <property type="evidence" value="ECO:0007669"/>
    <property type="project" value="UniProtKB-ARBA"/>
</dbReference>
<evidence type="ECO:0000256" key="3">
    <source>
        <dbReference type="ARBA" id="ARBA00022448"/>
    </source>
</evidence>
<dbReference type="CDD" id="cd03257">
    <property type="entry name" value="ABC_NikE_OppD_transporters"/>
    <property type="match status" value="1"/>
</dbReference>
<dbReference type="GO" id="GO:0015833">
    <property type="term" value="P:peptide transport"/>
    <property type="evidence" value="ECO:0007669"/>
    <property type="project" value="InterPro"/>
</dbReference>
<dbReference type="GO" id="GO:0016887">
    <property type="term" value="F:ATP hydrolysis activity"/>
    <property type="evidence" value="ECO:0007669"/>
    <property type="project" value="InterPro"/>
</dbReference>
<dbReference type="SMART" id="SM00382">
    <property type="entry name" value="AAA"/>
    <property type="match status" value="1"/>
</dbReference>
<evidence type="ECO:0000256" key="2">
    <source>
        <dbReference type="ARBA" id="ARBA00005417"/>
    </source>
</evidence>
<dbReference type="InterPro" id="IPR050319">
    <property type="entry name" value="ABC_transp_ATP-bind"/>
</dbReference>
<comment type="caution">
    <text evidence="8">The sequence shown here is derived from an EMBL/GenBank/DDBJ whole genome shotgun (WGS) entry which is preliminary data.</text>
</comment>
<evidence type="ECO:0000256" key="6">
    <source>
        <dbReference type="SAM" id="MobiDB-lite"/>
    </source>
</evidence>
<dbReference type="Pfam" id="PF00005">
    <property type="entry name" value="ABC_tran"/>
    <property type="match status" value="1"/>
</dbReference>
<dbReference type="Proteomes" id="UP000603912">
    <property type="component" value="Unassembled WGS sequence"/>
</dbReference>
<dbReference type="InterPro" id="IPR003593">
    <property type="entry name" value="AAA+_ATPase"/>
</dbReference>
<comment type="subcellular location">
    <subcellularLocation>
        <location evidence="1">Cell inner membrane</location>
        <topology evidence="1">Peripheral membrane protein</topology>
    </subcellularLocation>
</comment>
<evidence type="ECO:0000313" key="8">
    <source>
        <dbReference type="EMBL" id="GGH19348.1"/>
    </source>
</evidence>
<dbReference type="PANTHER" id="PTHR43776">
    <property type="entry name" value="TRANSPORT ATP-BINDING PROTEIN"/>
    <property type="match status" value="1"/>
</dbReference>
<dbReference type="NCBIfam" id="TIGR01727">
    <property type="entry name" value="oligo_HPY"/>
    <property type="match status" value="1"/>
</dbReference>
<dbReference type="PANTHER" id="PTHR43776:SF7">
    <property type="entry name" value="D,D-DIPEPTIDE TRANSPORT ATP-BINDING PROTEIN DDPF-RELATED"/>
    <property type="match status" value="1"/>
</dbReference>
<keyword evidence="9" id="KW-1185">Reference proteome</keyword>
<dbReference type="PROSITE" id="PS50893">
    <property type="entry name" value="ABC_TRANSPORTER_2"/>
    <property type="match status" value="1"/>
</dbReference>
<comment type="similarity">
    <text evidence="2">Belongs to the ABC transporter superfamily.</text>
</comment>
<dbReference type="InterPro" id="IPR017871">
    <property type="entry name" value="ABC_transporter-like_CS"/>
</dbReference>
<evidence type="ECO:0000313" key="9">
    <source>
        <dbReference type="Proteomes" id="UP000603912"/>
    </source>
</evidence>
<dbReference type="GO" id="GO:0005524">
    <property type="term" value="F:ATP binding"/>
    <property type="evidence" value="ECO:0007669"/>
    <property type="project" value="UniProtKB-KW"/>
</dbReference>
<keyword evidence="3" id="KW-0813">Transport</keyword>
<dbReference type="Gene3D" id="3.40.50.300">
    <property type="entry name" value="P-loop containing nucleotide triphosphate hydrolases"/>
    <property type="match status" value="1"/>
</dbReference>
<proteinExistence type="inferred from homology"/>
<evidence type="ECO:0000259" key="7">
    <source>
        <dbReference type="PROSITE" id="PS50893"/>
    </source>
</evidence>
<dbReference type="InterPro" id="IPR003439">
    <property type="entry name" value="ABC_transporter-like_ATP-bd"/>
</dbReference>
<sequence length="363" mass="38254">MTAPLLEVRGLNKIYRSGGGFLRAPREAQVVKDVGFTVGRGEVFGLVGESGSGKTTIGRMLLRLTEADSGEILFDGQDVRALGPAALRGFRRRAQMIFQDPFASLDPRVRVGDAIAAPIRLHGLRPAGSVKDRVVELLEMVGLSAAHADRHPHAFSGGQRQRVAIARALAVEPELIVCDEPVSALDLSVQAQVVNLLADLSARLGVAYVFISHDMAVVRHLASHVGVLYAGRLVETGPAAAVLGAPRHPYTRMLLAASPRPHAAGRRERAEATGEPPSPYGREPGCRFASRCPHAVAACRAAEPPLDAFADGARFAACIRAAELGPETAPAPEGAPSPAFQTRMALLRAARAEGRAASPDAPA</sequence>
<dbReference type="RefSeq" id="WP_188517838.1">
    <property type="nucleotide sequence ID" value="NZ_BMES01000002.1"/>
</dbReference>
<accession>A0A917I7G3</accession>
<name>A0A917I7G3_9HYPH</name>
<dbReference type="Pfam" id="PF08352">
    <property type="entry name" value="oligo_HPY"/>
    <property type="match status" value="1"/>
</dbReference>
<evidence type="ECO:0000256" key="4">
    <source>
        <dbReference type="ARBA" id="ARBA00022741"/>
    </source>
</evidence>
<feature type="domain" description="ABC transporter" evidence="7">
    <location>
        <begin position="6"/>
        <end position="255"/>
    </location>
</feature>
<dbReference type="PROSITE" id="PS00211">
    <property type="entry name" value="ABC_TRANSPORTER_1"/>
    <property type="match status" value="1"/>
</dbReference>
<evidence type="ECO:0000256" key="5">
    <source>
        <dbReference type="ARBA" id="ARBA00022840"/>
    </source>
</evidence>
<reference evidence="8" key="1">
    <citation type="journal article" date="2014" name="Int. J. Syst. Evol. Microbiol.">
        <title>Complete genome sequence of Corynebacterium casei LMG S-19264T (=DSM 44701T), isolated from a smear-ripened cheese.</title>
        <authorList>
            <consortium name="US DOE Joint Genome Institute (JGI-PGF)"/>
            <person name="Walter F."/>
            <person name="Albersmeier A."/>
            <person name="Kalinowski J."/>
            <person name="Ruckert C."/>
        </authorList>
    </citation>
    <scope>NUCLEOTIDE SEQUENCE</scope>
    <source>
        <strain evidence="8">CGMCC 1.12214</strain>
    </source>
</reference>
<evidence type="ECO:0000256" key="1">
    <source>
        <dbReference type="ARBA" id="ARBA00004417"/>
    </source>
</evidence>
<protein>
    <submittedName>
        <fullName evidence="8">ABC transporter ATP-binding protein</fullName>
    </submittedName>
</protein>
<keyword evidence="5 8" id="KW-0067">ATP-binding</keyword>
<organism evidence="8 9">
    <name type="scientific">Alsobacter metallidurans</name>
    <dbReference type="NCBI Taxonomy" id="340221"/>
    <lineage>
        <taxon>Bacteria</taxon>
        <taxon>Pseudomonadati</taxon>
        <taxon>Pseudomonadota</taxon>
        <taxon>Alphaproteobacteria</taxon>
        <taxon>Hyphomicrobiales</taxon>
        <taxon>Alsobacteraceae</taxon>
        <taxon>Alsobacter</taxon>
    </lineage>
</organism>
<dbReference type="GO" id="GO:0005886">
    <property type="term" value="C:plasma membrane"/>
    <property type="evidence" value="ECO:0007669"/>
    <property type="project" value="UniProtKB-SubCell"/>
</dbReference>
<feature type="region of interest" description="Disordered" evidence="6">
    <location>
        <begin position="259"/>
        <end position="281"/>
    </location>
</feature>
<gene>
    <name evidence="8" type="ORF">GCM10007036_22180</name>
</gene>
<dbReference type="FunFam" id="3.40.50.300:FF:000016">
    <property type="entry name" value="Oligopeptide ABC transporter ATP-binding component"/>
    <property type="match status" value="1"/>
</dbReference>
<dbReference type="AlphaFoldDB" id="A0A917I7G3"/>
<dbReference type="EMBL" id="BMES01000002">
    <property type="protein sequence ID" value="GGH19348.1"/>
    <property type="molecule type" value="Genomic_DNA"/>
</dbReference>
<dbReference type="InterPro" id="IPR027417">
    <property type="entry name" value="P-loop_NTPase"/>
</dbReference>
<reference evidence="8" key="2">
    <citation type="submission" date="2020-09" db="EMBL/GenBank/DDBJ databases">
        <authorList>
            <person name="Sun Q."/>
            <person name="Zhou Y."/>
        </authorList>
    </citation>
    <scope>NUCLEOTIDE SEQUENCE</scope>
    <source>
        <strain evidence="8">CGMCC 1.12214</strain>
    </source>
</reference>
<dbReference type="InterPro" id="IPR013563">
    <property type="entry name" value="Oligopep_ABC_C"/>
</dbReference>
<keyword evidence="4" id="KW-0547">Nucleotide-binding</keyword>
<dbReference type="SUPFAM" id="SSF52540">
    <property type="entry name" value="P-loop containing nucleoside triphosphate hydrolases"/>
    <property type="match status" value="1"/>
</dbReference>